<dbReference type="InterPro" id="IPR013103">
    <property type="entry name" value="RVT_2"/>
</dbReference>
<dbReference type="InterPro" id="IPR043502">
    <property type="entry name" value="DNA/RNA_pol_sf"/>
</dbReference>
<reference evidence="3 4" key="1">
    <citation type="submission" date="2019-05" db="EMBL/GenBank/DDBJ databases">
        <title>Mikania micrantha, genome provides insights into the molecular mechanism of rapid growth.</title>
        <authorList>
            <person name="Liu B."/>
        </authorList>
    </citation>
    <scope>NUCLEOTIDE SEQUENCE [LARGE SCALE GENOMIC DNA]</scope>
    <source>
        <strain evidence="3">NLD-2019</strain>
        <tissue evidence="3">Leaf</tissue>
    </source>
</reference>
<evidence type="ECO:0000259" key="2">
    <source>
        <dbReference type="Pfam" id="PF07727"/>
    </source>
</evidence>
<dbReference type="Proteomes" id="UP000326396">
    <property type="component" value="Unassembled WGS sequence"/>
</dbReference>
<evidence type="ECO:0000256" key="1">
    <source>
        <dbReference type="SAM" id="MobiDB-lite"/>
    </source>
</evidence>
<protein>
    <recommendedName>
        <fullName evidence="2">Reverse transcriptase Ty1/copia-type domain-containing protein</fullName>
    </recommendedName>
</protein>
<dbReference type="EMBL" id="SZYD01000044">
    <property type="protein sequence ID" value="KAD2262719.1"/>
    <property type="molecule type" value="Genomic_DNA"/>
</dbReference>
<proteinExistence type="predicted"/>
<dbReference type="SUPFAM" id="SSF56672">
    <property type="entry name" value="DNA/RNA polymerases"/>
    <property type="match status" value="1"/>
</dbReference>
<comment type="caution">
    <text evidence="3">The sequence shown here is derived from an EMBL/GenBank/DDBJ whole genome shotgun (WGS) entry which is preliminary data.</text>
</comment>
<feature type="domain" description="Reverse transcriptase Ty1/copia-type" evidence="2">
    <location>
        <begin position="99"/>
        <end position="207"/>
    </location>
</feature>
<dbReference type="OrthoDB" id="411615at2759"/>
<dbReference type="AlphaFoldDB" id="A0A5N6LKG3"/>
<gene>
    <name evidence="3" type="ORF">E3N88_41527</name>
</gene>
<organism evidence="3 4">
    <name type="scientific">Mikania micrantha</name>
    <name type="common">bitter vine</name>
    <dbReference type="NCBI Taxonomy" id="192012"/>
    <lineage>
        <taxon>Eukaryota</taxon>
        <taxon>Viridiplantae</taxon>
        <taxon>Streptophyta</taxon>
        <taxon>Embryophyta</taxon>
        <taxon>Tracheophyta</taxon>
        <taxon>Spermatophyta</taxon>
        <taxon>Magnoliopsida</taxon>
        <taxon>eudicotyledons</taxon>
        <taxon>Gunneridae</taxon>
        <taxon>Pentapetalae</taxon>
        <taxon>asterids</taxon>
        <taxon>campanulids</taxon>
        <taxon>Asterales</taxon>
        <taxon>Asteraceae</taxon>
        <taxon>Asteroideae</taxon>
        <taxon>Heliantheae alliance</taxon>
        <taxon>Eupatorieae</taxon>
        <taxon>Mikania</taxon>
    </lineage>
</organism>
<accession>A0A5N6LKG3</accession>
<keyword evidence="4" id="KW-1185">Reference proteome</keyword>
<evidence type="ECO:0000313" key="3">
    <source>
        <dbReference type="EMBL" id="KAD2262719.1"/>
    </source>
</evidence>
<feature type="region of interest" description="Disordered" evidence="1">
    <location>
        <begin position="9"/>
        <end position="35"/>
    </location>
</feature>
<evidence type="ECO:0000313" key="4">
    <source>
        <dbReference type="Proteomes" id="UP000326396"/>
    </source>
</evidence>
<name>A0A5N6LKG3_9ASTR</name>
<sequence>MPHSLRTLAEANPSVNASTSASNVLSNAPRKSSRVRKTKSFGDDFHLYLVEEAMASRDVAFWKEAIQDEMDSIMQNNIWKLTDLPLDANHWFFNSSDGCKNNFLNGELDEEVYMKQPEGFVLPGNKHKVCKVIKSLYGLKQAPKQWHQKFDEVILSNGFLLYQADKCVYNKLDSSGKGVIICLYVDDMLIFGTDQAQIDETKNLLKFLMNKLLSKLLKSEAERNAVMA</sequence>
<feature type="compositionally biased region" description="Polar residues" evidence="1">
    <location>
        <begin position="13"/>
        <end position="30"/>
    </location>
</feature>
<dbReference type="Pfam" id="PF07727">
    <property type="entry name" value="RVT_2"/>
    <property type="match status" value="1"/>
</dbReference>